<evidence type="ECO:0000256" key="1">
    <source>
        <dbReference type="ARBA" id="ARBA00008642"/>
    </source>
</evidence>
<dbReference type="HAMAP" id="MF_01815">
    <property type="entry name" value="FabH"/>
    <property type="match status" value="1"/>
</dbReference>
<evidence type="ECO:0000259" key="10">
    <source>
        <dbReference type="Pfam" id="PF08541"/>
    </source>
</evidence>
<keyword evidence="13" id="KW-1185">Reference proteome</keyword>
<evidence type="ECO:0000256" key="6">
    <source>
        <dbReference type="ARBA" id="ARBA00023098"/>
    </source>
</evidence>
<evidence type="ECO:0000256" key="7">
    <source>
        <dbReference type="ARBA" id="ARBA00023160"/>
    </source>
</evidence>
<keyword evidence="6 9" id="KW-0443">Lipid metabolism</keyword>
<dbReference type="Pfam" id="PF08541">
    <property type="entry name" value="ACP_syn_III_C"/>
    <property type="match status" value="1"/>
</dbReference>
<evidence type="ECO:0000256" key="5">
    <source>
        <dbReference type="ARBA" id="ARBA00022832"/>
    </source>
</evidence>
<comment type="function">
    <text evidence="9">Catalyzes the condensation reaction of fatty acid synthesis by the addition to an acyl acceptor of two carbons from malonyl-ACP. Catalyzes the first condensation reaction which initiates fatty acid synthesis and may therefore play a role in governing the total rate of fatty acid production. Possesses both acetoacetyl-ACP synthase and acetyl transacylase activities. Its substrate specificity determines the biosynthesis of branched-chain and/or straight-chain of fatty acids.</text>
</comment>
<comment type="subcellular location">
    <subcellularLocation>
        <location evidence="9">Cytoplasm</location>
    </subcellularLocation>
</comment>
<keyword evidence="9" id="KW-0511">Multifunctional enzyme</keyword>
<evidence type="ECO:0000313" key="12">
    <source>
        <dbReference type="EMBL" id="SER89799.1"/>
    </source>
</evidence>
<accession>A0A1H9SZC9</accession>
<dbReference type="RefSeq" id="WP_089956890.1">
    <property type="nucleotide sequence ID" value="NZ_FOFR01000017.1"/>
</dbReference>
<feature type="domain" description="Beta-ketoacyl-[acyl-carrier-protein] synthase III C-terminal" evidence="10">
    <location>
        <begin position="242"/>
        <end position="331"/>
    </location>
</feature>
<organism evidence="12 13">
    <name type="scientific">Lentzea xinjiangensis</name>
    <dbReference type="NCBI Taxonomy" id="402600"/>
    <lineage>
        <taxon>Bacteria</taxon>
        <taxon>Bacillati</taxon>
        <taxon>Actinomycetota</taxon>
        <taxon>Actinomycetes</taxon>
        <taxon>Pseudonocardiales</taxon>
        <taxon>Pseudonocardiaceae</taxon>
        <taxon>Lentzea</taxon>
    </lineage>
</organism>
<proteinExistence type="inferred from homology"/>
<sequence>MRRSREFAVVAGVGASLPSRLVTNEELASRMDTSDEWITTRTGIRQRFVVEPGAATSDLAVEAGARALKSAGMAAVDAVLLATTTPDHPCPATAPSVASRLGLTGVPAFDVNAVCSGFVYGLAVADGLIASGAFASVLLIGADTFSTIVDGDDRATVSVFGDGAGACVLRAGRSDEPGAVLGVELGSDGGLRELIIVPDGGSRQRSAGDSAATVSGKYFSMQGKAVYKHAVRRMTQATLDVLDRVGWSVQDVDLLVGHQANKRILDTVVAGLGMPADRALVNVDRVGNTAAASIPIALTDGVASGALREGRRVVLTAFGGGASWGAAALVWPDIAAT</sequence>
<feature type="active site" evidence="9">
    <location>
        <position position="115"/>
    </location>
</feature>
<dbReference type="OrthoDB" id="9815506at2"/>
<feature type="domain" description="Beta-ketoacyl-[acyl-carrier-protein] synthase III N-terminal" evidence="11">
    <location>
        <begin position="109"/>
        <end position="189"/>
    </location>
</feature>
<feature type="active site" evidence="9">
    <location>
        <position position="288"/>
    </location>
</feature>
<dbReference type="GO" id="GO:0006633">
    <property type="term" value="P:fatty acid biosynthetic process"/>
    <property type="evidence" value="ECO:0007669"/>
    <property type="project" value="UniProtKB-UniRule"/>
</dbReference>
<dbReference type="GO" id="GO:0044550">
    <property type="term" value="P:secondary metabolite biosynthetic process"/>
    <property type="evidence" value="ECO:0007669"/>
    <property type="project" value="TreeGrafter"/>
</dbReference>
<dbReference type="InterPro" id="IPR013747">
    <property type="entry name" value="ACP_syn_III_C"/>
</dbReference>
<evidence type="ECO:0000256" key="8">
    <source>
        <dbReference type="ARBA" id="ARBA00023315"/>
    </source>
</evidence>
<dbReference type="GO" id="GO:0004315">
    <property type="term" value="F:3-oxoacyl-[acyl-carrier-protein] synthase activity"/>
    <property type="evidence" value="ECO:0007669"/>
    <property type="project" value="InterPro"/>
</dbReference>
<dbReference type="UniPathway" id="UPA00094"/>
<keyword evidence="5 9" id="KW-0276">Fatty acid metabolism</keyword>
<evidence type="ECO:0000256" key="3">
    <source>
        <dbReference type="ARBA" id="ARBA00022516"/>
    </source>
</evidence>
<dbReference type="Pfam" id="PF08545">
    <property type="entry name" value="ACP_syn_III"/>
    <property type="match status" value="1"/>
</dbReference>
<feature type="region of interest" description="ACP-binding" evidence="9">
    <location>
        <begin position="259"/>
        <end position="263"/>
    </location>
</feature>
<comment type="subunit">
    <text evidence="9">Homodimer.</text>
</comment>
<comment type="pathway">
    <text evidence="9">Lipid metabolism; fatty acid biosynthesis.</text>
</comment>
<evidence type="ECO:0000256" key="2">
    <source>
        <dbReference type="ARBA" id="ARBA00022490"/>
    </source>
</evidence>
<evidence type="ECO:0000313" key="13">
    <source>
        <dbReference type="Proteomes" id="UP000199352"/>
    </source>
</evidence>
<keyword evidence="4 9" id="KW-0808">Transferase</keyword>
<keyword evidence="2 9" id="KW-0963">Cytoplasm</keyword>
<dbReference type="EC" id="2.3.1.180" evidence="9"/>
<dbReference type="GO" id="GO:0005737">
    <property type="term" value="C:cytoplasm"/>
    <property type="evidence" value="ECO:0007669"/>
    <property type="project" value="UniProtKB-SubCell"/>
</dbReference>
<dbReference type="InterPro" id="IPR013751">
    <property type="entry name" value="ACP_syn_III_N"/>
</dbReference>
<dbReference type="CDD" id="cd00830">
    <property type="entry name" value="KAS_III"/>
    <property type="match status" value="1"/>
</dbReference>
<dbReference type="InterPro" id="IPR004655">
    <property type="entry name" value="FabH"/>
</dbReference>
<dbReference type="EMBL" id="FOFR01000017">
    <property type="protein sequence ID" value="SER89799.1"/>
    <property type="molecule type" value="Genomic_DNA"/>
</dbReference>
<keyword evidence="3 9" id="KW-0444">Lipid biosynthesis</keyword>
<reference evidence="13" key="1">
    <citation type="submission" date="2016-10" db="EMBL/GenBank/DDBJ databases">
        <authorList>
            <person name="Varghese N."/>
            <person name="Submissions S."/>
        </authorList>
    </citation>
    <scope>NUCLEOTIDE SEQUENCE [LARGE SCALE GENOMIC DNA]</scope>
    <source>
        <strain evidence="13">CGMCC 4.3525</strain>
    </source>
</reference>
<feature type="active site" evidence="9">
    <location>
        <position position="258"/>
    </location>
</feature>
<dbReference type="GO" id="GO:0033818">
    <property type="term" value="F:beta-ketoacyl-acyl-carrier-protein synthase III activity"/>
    <property type="evidence" value="ECO:0007669"/>
    <property type="project" value="UniProtKB-UniRule"/>
</dbReference>
<keyword evidence="7 9" id="KW-0275">Fatty acid biosynthesis</keyword>
<dbReference type="Gene3D" id="3.40.47.10">
    <property type="match status" value="1"/>
</dbReference>
<gene>
    <name evidence="9" type="primary">fabH</name>
    <name evidence="12" type="ORF">SAMN05216188_11749</name>
</gene>
<dbReference type="AlphaFoldDB" id="A0A1H9SZC9"/>
<dbReference type="PANTHER" id="PTHR34069:SF2">
    <property type="entry name" value="BETA-KETOACYL-[ACYL-CARRIER-PROTEIN] SYNTHASE III"/>
    <property type="match status" value="1"/>
</dbReference>
<comment type="similarity">
    <text evidence="1 9">Belongs to the thiolase-like superfamily. FabH family.</text>
</comment>
<protein>
    <recommendedName>
        <fullName evidence="9">Beta-ketoacyl-[acyl-carrier-protein] synthase III</fullName>
        <shortName evidence="9">Beta-ketoacyl-ACP synthase III</shortName>
        <shortName evidence="9">KAS III</shortName>
        <ecNumber evidence="9">2.3.1.180</ecNumber>
    </recommendedName>
    <alternativeName>
        <fullName evidence="9">3-oxoacyl-[acyl-carrier-protein] synthase 3</fullName>
    </alternativeName>
    <alternativeName>
        <fullName evidence="9">3-oxoacyl-[acyl-carrier-protein] synthase III</fullName>
    </alternativeName>
</protein>
<evidence type="ECO:0000256" key="4">
    <source>
        <dbReference type="ARBA" id="ARBA00022679"/>
    </source>
</evidence>
<evidence type="ECO:0000256" key="9">
    <source>
        <dbReference type="HAMAP-Rule" id="MF_01815"/>
    </source>
</evidence>
<dbReference type="NCBIfam" id="TIGR00747">
    <property type="entry name" value="fabH"/>
    <property type="match status" value="1"/>
</dbReference>
<dbReference type="SUPFAM" id="SSF53901">
    <property type="entry name" value="Thiolase-like"/>
    <property type="match status" value="1"/>
</dbReference>
<dbReference type="STRING" id="402600.SAMN05216188_11749"/>
<name>A0A1H9SZC9_9PSEU</name>
<comment type="domain">
    <text evidence="9">The last Arg residue of the ACP-binding site is essential for the weak association between ACP/AcpP and FabH.</text>
</comment>
<evidence type="ECO:0000259" key="11">
    <source>
        <dbReference type="Pfam" id="PF08545"/>
    </source>
</evidence>
<dbReference type="PANTHER" id="PTHR34069">
    <property type="entry name" value="3-OXOACYL-[ACYL-CARRIER-PROTEIN] SYNTHASE 3"/>
    <property type="match status" value="1"/>
</dbReference>
<keyword evidence="8 9" id="KW-0012">Acyltransferase</keyword>
<comment type="catalytic activity">
    <reaction evidence="9">
        <text>malonyl-[ACP] + acetyl-CoA + H(+) = 3-oxobutanoyl-[ACP] + CO2 + CoA</text>
        <dbReference type="Rhea" id="RHEA:12080"/>
        <dbReference type="Rhea" id="RHEA-COMP:9623"/>
        <dbReference type="Rhea" id="RHEA-COMP:9625"/>
        <dbReference type="ChEBI" id="CHEBI:15378"/>
        <dbReference type="ChEBI" id="CHEBI:16526"/>
        <dbReference type="ChEBI" id="CHEBI:57287"/>
        <dbReference type="ChEBI" id="CHEBI:57288"/>
        <dbReference type="ChEBI" id="CHEBI:78449"/>
        <dbReference type="ChEBI" id="CHEBI:78450"/>
        <dbReference type="EC" id="2.3.1.180"/>
    </reaction>
</comment>
<dbReference type="InterPro" id="IPR016039">
    <property type="entry name" value="Thiolase-like"/>
</dbReference>
<dbReference type="NCBIfam" id="NF006829">
    <property type="entry name" value="PRK09352.1"/>
    <property type="match status" value="1"/>
</dbReference>
<dbReference type="Proteomes" id="UP000199352">
    <property type="component" value="Unassembled WGS sequence"/>
</dbReference>